<evidence type="ECO:0000256" key="6">
    <source>
        <dbReference type="ARBA" id="ARBA00022800"/>
    </source>
</evidence>
<evidence type="ECO:0000256" key="4">
    <source>
        <dbReference type="ARBA" id="ARBA00022723"/>
    </source>
</evidence>
<keyword evidence="11" id="KW-1185">Reference proteome</keyword>
<keyword evidence="6" id="KW-0692">RNA repair</keyword>
<keyword evidence="7" id="KW-0342">GTP-binding</keyword>
<evidence type="ECO:0000256" key="9">
    <source>
        <dbReference type="ARBA" id="ARBA00047746"/>
    </source>
</evidence>
<evidence type="ECO:0000256" key="5">
    <source>
        <dbReference type="ARBA" id="ARBA00022741"/>
    </source>
</evidence>
<evidence type="ECO:0000256" key="7">
    <source>
        <dbReference type="ARBA" id="ARBA00023134"/>
    </source>
</evidence>
<dbReference type="InterPro" id="IPR036025">
    <property type="entry name" value="RtcB-like_sf"/>
</dbReference>
<dbReference type="EMBL" id="JBHUHP010000001">
    <property type="protein sequence ID" value="MFD2090520.1"/>
    <property type="molecule type" value="Genomic_DNA"/>
</dbReference>
<dbReference type="GO" id="GO:0170057">
    <property type="term" value="F:RNA ligase (GTP) activity"/>
    <property type="evidence" value="ECO:0007669"/>
    <property type="project" value="UniProtKB-EC"/>
</dbReference>
<dbReference type="PANTHER" id="PTHR43749">
    <property type="entry name" value="RNA-SPLICING LIGASE RTCB"/>
    <property type="match status" value="1"/>
</dbReference>
<dbReference type="Pfam" id="PF01139">
    <property type="entry name" value="RtcB"/>
    <property type="match status" value="1"/>
</dbReference>
<evidence type="ECO:0000256" key="3">
    <source>
        <dbReference type="ARBA" id="ARBA00022598"/>
    </source>
</evidence>
<organism evidence="10 11">
    <name type="scientific">Blastococcus deserti</name>
    <dbReference type="NCBI Taxonomy" id="2259033"/>
    <lineage>
        <taxon>Bacteria</taxon>
        <taxon>Bacillati</taxon>
        <taxon>Actinomycetota</taxon>
        <taxon>Actinomycetes</taxon>
        <taxon>Geodermatophilales</taxon>
        <taxon>Geodermatophilaceae</taxon>
        <taxon>Blastococcus</taxon>
    </lineage>
</organism>
<dbReference type="InterPro" id="IPR001233">
    <property type="entry name" value="RtcB"/>
</dbReference>
<keyword evidence="8" id="KW-0464">Manganese</keyword>
<reference evidence="11" key="1">
    <citation type="journal article" date="2019" name="Int. J. Syst. Evol. Microbiol.">
        <title>The Global Catalogue of Microorganisms (GCM) 10K type strain sequencing project: providing services to taxonomists for standard genome sequencing and annotation.</title>
        <authorList>
            <consortium name="The Broad Institute Genomics Platform"/>
            <consortium name="The Broad Institute Genome Sequencing Center for Infectious Disease"/>
            <person name="Wu L."/>
            <person name="Ma J."/>
        </authorList>
    </citation>
    <scope>NUCLEOTIDE SEQUENCE [LARGE SCALE GENOMIC DNA]</scope>
    <source>
        <strain evidence="11">JCM 3338</strain>
    </source>
</reference>
<name>A0ABW4X7P4_9ACTN</name>
<accession>A0ABW4X7P4</accession>
<dbReference type="Proteomes" id="UP001597402">
    <property type="component" value="Unassembled WGS sequence"/>
</dbReference>
<evidence type="ECO:0000313" key="10">
    <source>
        <dbReference type="EMBL" id="MFD2090520.1"/>
    </source>
</evidence>
<dbReference type="RefSeq" id="WP_376871495.1">
    <property type="nucleotide sequence ID" value="NZ_JBHUHP010000001.1"/>
</dbReference>
<comment type="cofactor">
    <cofactor evidence="1">
        <name>Mn(2+)</name>
        <dbReference type="ChEBI" id="CHEBI:29035"/>
    </cofactor>
</comment>
<dbReference type="InterPro" id="IPR052915">
    <property type="entry name" value="RtcB-like"/>
</dbReference>
<dbReference type="SUPFAM" id="SSF103365">
    <property type="entry name" value="Hypothetical protein PH1602"/>
    <property type="match status" value="1"/>
</dbReference>
<keyword evidence="5" id="KW-0547">Nucleotide-binding</keyword>
<dbReference type="Gene3D" id="3.90.1860.10">
    <property type="entry name" value="tRNA-splicing ligase RtcB"/>
    <property type="match status" value="1"/>
</dbReference>
<evidence type="ECO:0000313" key="11">
    <source>
        <dbReference type="Proteomes" id="UP001597402"/>
    </source>
</evidence>
<comment type="caution">
    <text evidence="10">The sequence shown here is derived from an EMBL/GenBank/DDBJ whole genome shotgun (WGS) entry which is preliminary data.</text>
</comment>
<sequence>MERLSERLVNWASILDDETRRQAERTATLPFIHPHVALMPDAHLGKGATVGSVLPTKGAIIPAAVGVDIGCGMIAVRTPWTVDEVRSRGSLAPLRGDIERAVPLSAGKYNRKLTESARRRVEELERRADELGDRVLRSVTSAAPNWPLQLGTLGSGNHFIEVTADERQRVWLFLHSGSRGVGNKIASKHIAIAQQRARDEDLDLPDRDLAWLEEGTPEFDRYIAELRWAQHFALLNREEMMDRVAGCLAAHMRADATPELERINCHHNFTQRERHFGEDLWVSRKGAIQARKGQHGLIPGSMGTASYVVRGLGNPESLESSPHGAGRVFSRSKARKTFTRAQLEESMRGIEWRHSDAFLDEIPAAYKDVDVVMADAADLVEVRHTLRQLVNVKGD</sequence>
<evidence type="ECO:0000256" key="1">
    <source>
        <dbReference type="ARBA" id="ARBA00001936"/>
    </source>
</evidence>
<gene>
    <name evidence="10" type="ORF">ACFSHS_02935</name>
</gene>
<dbReference type="EC" id="6.5.1.8" evidence="2"/>
<evidence type="ECO:0000256" key="2">
    <source>
        <dbReference type="ARBA" id="ARBA00012726"/>
    </source>
</evidence>
<protein>
    <recommendedName>
        <fullName evidence="2">3'-phosphate/5'-hydroxy nucleic acid ligase</fullName>
        <ecNumber evidence="2">6.5.1.8</ecNumber>
    </recommendedName>
</protein>
<keyword evidence="3 10" id="KW-0436">Ligase</keyword>
<evidence type="ECO:0000256" key="8">
    <source>
        <dbReference type="ARBA" id="ARBA00023211"/>
    </source>
</evidence>
<comment type="catalytic activity">
    <reaction evidence="9">
        <text>a 3'-end 3'-phospho-ribonucleotide-RNA + a 5'-end dephospho-ribonucleoside-RNA + GTP = a ribonucleotidyl-ribonucleotide-RNA + GMP + diphosphate</text>
        <dbReference type="Rhea" id="RHEA:68076"/>
        <dbReference type="Rhea" id="RHEA-COMP:10463"/>
        <dbReference type="Rhea" id="RHEA-COMP:13936"/>
        <dbReference type="Rhea" id="RHEA-COMP:17355"/>
        <dbReference type="ChEBI" id="CHEBI:33019"/>
        <dbReference type="ChEBI" id="CHEBI:37565"/>
        <dbReference type="ChEBI" id="CHEBI:58115"/>
        <dbReference type="ChEBI" id="CHEBI:83062"/>
        <dbReference type="ChEBI" id="CHEBI:138284"/>
        <dbReference type="ChEBI" id="CHEBI:173118"/>
        <dbReference type="EC" id="6.5.1.8"/>
    </reaction>
</comment>
<keyword evidence="4" id="KW-0479">Metal-binding</keyword>
<dbReference type="PANTHER" id="PTHR43749:SF2">
    <property type="entry name" value="RNA-SPLICING LIGASE RTCB"/>
    <property type="match status" value="1"/>
</dbReference>
<proteinExistence type="predicted"/>